<evidence type="ECO:0008006" key="4">
    <source>
        <dbReference type="Google" id="ProtNLM"/>
    </source>
</evidence>
<dbReference type="RefSeq" id="WP_060147743.1">
    <property type="nucleotide sequence ID" value="NZ_CP156685.1"/>
</dbReference>
<feature type="chain" id="PRO_5007130359" description="DUF1571 domain-containing protein" evidence="1">
    <location>
        <begin position="35"/>
        <end position="310"/>
    </location>
</feature>
<comment type="caution">
    <text evidence="2">The sequence shown here is derived from an EMBL/GenBank/DDBJ whole genome shotgun (WGS) entry which is preliminary data.</text>
</comment>
<dbReference type="Proteomes" id="UP000068603">
    <property type="component" value="Unassembled WGS sequence"/>
</dbReference>
<evidence type="ECO:0000256" key="1">
    <source>
        <dbReference type="SAM" id="SignalP"/>
    </source>
</evidence>
<evidence type="ECO:0000313" key="3">
    <source>
        <dbReference type="Proteomes" id="UP000068603"/>
    </source>
</evidence>
<dbReference type="Pfam" id="PF07608">
    <property type="entry name" value="DUF1571"/>
    <property type="match status" value="1"/>
</dbReference>
<dbReference type="EMBL" id="LPHB01000047">
    <property type="protein sequence ID" value="KWA61971.1"/>
    <property type="molecule type" value="Genomic_DNA"/>
</dbReference>
<dbReference type="InterPro" id="IPR006311">
    <property type="entry name" value="TAT_signal"/>
</dbReference>
<dbReference type="InterPro" id="IPR011465">
    <property type="entry name" value="DUF1571"/>
</dbReference>
<accession>A0A108FN67</accession>
<evidence type="ECO:0000313" key="2">
    <source>
        <dbReference type="EMBL" id="KWA61971.1"/>
    </source>
</evidence>
<name>A0A108FN67_9BURK</name>
<sequence>MTRSTGRHARPLRRHAAVAALAAALALALPGVRAQEAASAAPAAHDAATLPADLANVTHQPAAQQARWLRAAARQGTLAKLDDATLAALFAALDPLAVPEYIRQGPNGYPSYQFTMVRQERINGKWSDTPDRMLVRTTREPLRVYAKWLPDGAHAGQEIIYDTTRRKDEMVGHLGGLLGKLPMWTALDGTLARAQSNHQVKDLGTEFIANLYLTEGRKYLEAGVQRPTRVEAKTVGGVRVVALTYETPTGRPQFYAKKEILGLDLREPYFRTVESYDNDGRVFERIVIEKIAPASFDDAAFDPKNPDYAF</sequence>
<dbReference type="GeneID" id="93053834"/>
<organism evidence="2">
    <name type="scientific">Burkholderia stagnalis</name>
    <dbReference type="NCBI Taxonomy" id="1503054"/>
    <lineage>
        <taxon>Bacteria</taxon>
        <taxon>Pseudomonadati</taxon>
        <taxon>Pseudomonadota</taxon>
        <taxon>Betaproteobacteria</taxon>
        <taxon>Burkholderiales</taxon>
        <taxon>Burkholderiaceae</taxon>
        <taxon>Burkholderia</taxon>
        <taxon>Burkholderia cepacia complex</taxon>
    </lineage>
</organism>
<dbReference type="STRING" id="1503054.WT74_07745"/>
<dbReference type="AlphaFoldDB" id="A0A108FN67"/>
<feature type="signal peptide" evidence="1">
    <location>
        <begin position="1"/>
        <end position="34"/>
    </location>
</feature>
<gene>
    <name evidence="2" type="ORF">WT44_14935</name>
</gene>
<reference evidence="2 3" key="1">
    <citation type="submission" date="2015-11" db="EMBL/GenBank/DDBJ databases">
        <title>Expanding the genomic diversity of Burkholderia species for the development of highly accurate diagnostics.</title>
        <authorList>
            <person name="Sahl J."/>
            <person name="Keim P."/>
            <person name="Wagner D."/>
        </authorList>
    </citation>
    <scope>NUCLEOTIDE SEQUENCE [LARGE SCALE GENOMIC DNA]</scope>
    <source>
        <strain evidence="2 3">MSMB1960WGS</strain>
    </source>
</reference>
<protein>
    <recommendedName>
        <fullName evidence="4">DUF1571 domain-containing protein</fullName>
    </recommendedName>
</protein>
<dbReference type="PROSITE" id="PS51318">
    <property type="entry name" value="TAT"/>
    <property type="match status" value="1"/>
</dbReference>
<proteinExistence type="predicted"/>
<keyword evidence="1" id="KW-0732">Signal</keyword>